<dbReference type="AlphaFoldDB" id="A0A915EA92"/>
<keyword evidence="2" id="KW-1185">Reference proteome</keyword>
<name>A0A915EA92_9BILA</name>
<reference evidence="3" key="1">
    <citation type="submission" date="2022-11" db="UniProtKB">
        <authorList>
            <consortium name="WormBaseParasite"/>
        </authorList>
    </citation>
    <scope>IDENTIFICATION</scope>
</reference>
<accession>A0A915EA92</accession>
<protein>
    <submittedName>
        <fullName evidence="3">Uncharacterized protein</fullName>
    </submittedName>
</protein>
<evidence type="ECO:0000313" key="3">
    <source>
        <dbReference type="WBParaSite" id="jg42"/>
    </source>
</evidence>
<proteinExistence type="predicted"/>
<dbReference type="WBParaSite" id="jg42">
    <property type="protein sequence ID" value="jg42"/>
    <property type="gene ID" value="jg42"/>
</dbReference>
<dbReference type="Proteomes" id="UP000887574">
    <property type="component" value="Unplaced"/>
</dbReference>
<evidence type="ECO:0000256" key="1">
    <source>
        <dbReference type="SAM" id="MobiDB-lite"/>
    </source>
</evidence>
<evidence type="ECO:0000313" key="2">
    <source>
        <dbReference type="Proteomes" id="UP000887574"/>
    </source>
</evidence>
<sequence>MVNLINSLAIRATFTRNINVPDDDRLEDLFQEFSEAFKLGVDAKYLELKLETENFRPPSPPISLLSCNAISTGAAPQKLTCAAVLLKPNSSTPTETSQPTNEVASKSILKNSIALPPPQPKPKPRPLSRLSTDYAHQRSQEHQTEDNHCTRISRYPEPASGDHVIEILSFILKLVPVLRPKYSNYWTLKQEFSWKEFVAGGGKLFELTVGAKRPSLIFTWPGLMFYKVGPILQKKSLLRSQRRR</sequence>
<organism evidence="2 3">
    <name type="scientific">Ditylenchus dipsaci</name>
    <dbReference type="NCBI Taxonomy" id="166011"/>
    <lineage>
        <taxon>Eukaryota</taxon>
        <taxon>Metazoa</taxon>
        <taxon>Ecdysozoa</taxon>
        <taxon>Nematoda</taxon>
        <taxon>Chromadorea</taxon>
        <taxon>Rhabditida</taxon>
        <taxon>Tylenchina</taxon>
        <taxon>Tylenchomorpha</taxon>
        <taxon>Sphaerularioidea</taxon>
        <taxon>Anguinidae</taxon>
        <taxon>Anguininae</taxon>
        <taxon>Ditylenchus</taxon>
    </lineage>
</organism>
<feature type="region of interest" description="Disordered" evidence="1">
    <location>
        <begin position="110"/>
        <end position="147"/>
    </location>
</feature>
<feature type="compositionally biased region" description="Basic and acidic residues" evidence="1">
    <location>
        <begin position="135"/>
        <end position="147"/>
    </location>
</feature>